<feature type="transmembrane region" description="Helical" evidence="1">
    <location>
        <begin position="150"/>
        <end position="169"/>
    </location>
</feature>
<reference evidence="2 3" key="1">
    <citation type="submission" date="2020-05" db="EMBL/GenBank/DDBJ databases">
        <title>Hymenobacter terrestris sp. nov. and Hymenobacter lapidiphilus sp. nov., isolated from regoliths in Antarctica.</title>
        <authorList>
            <person name="Sedlacek I."/>
            <person name="Pantucek R."/>
            <person name="Zeman M."/>
            <person name="Holochova P."/>
            <person name="Kralova S."/>
            <person name="Stankova E."/>
            <person name="Sedo O."/>
            <person name="Micenkova L."/>
            <person name="Svec P."/>
            <person name="Gupta V."/>
            <person name="Sood U."/>
            <person name="Korpole U.S."/>
            <person name="Lal R."/>
        </authorList>
    </citation>
    <scope>NUCLEOTIDE SEQUENCE [LARGE SCALE GENOMIC DNA]</scope>
    <source>
        <strain evidence="2 3">P5342</strain>
    </source>
</reference>
<evidence type="ECO:0000313" key="3">
    <source>
        <dbReference type="Proteomes" id="UP000565521"/>
    </source>
</evidence>
<feature type="transmembrane region" description="Helical" evidence="1">
    <location>
        <begin position="176"/>
        <end position="197"/>
    </location>
</feature>
<protein>
    <submittedName>
        <fullName evidence="2">Uncharacterized protein</fullName>
    </submittedName>
</protein>
<keyword evidence="1" id="KW-0812">Transmembrane</keyword>
<organism evidence="2 3">
    <name type="scientific">Hymenobacter lapidiphilus</name>
    <dbReference type="NCBI Taxonomy" id="2608003"/>
    <lineage>
        <taxon>Bacteria</taxon>
        <taxon>Pseudomonadati</taxon>
        <taxon>Bacteroidota</taxon>
        <taxon>Cytophagia</taxon>
        <taxon>Cytophagales</taxon>
        <taxon>Hymenobacteraceae</taxon>
        <taxon>Hymenobacter</taxon>
    </lineage>
</organism>
<evidence type="ECO:0000256" key="1">
    <source>
        <dbReference type="SAM" id="Phobius"/>
    </source>
</evidence>
<dbReference type="EMBL" id="JABKAU010000002">
    <property type="protein sequence ID" value="NVO29877.1"/>
    <property type="molecule type" value="Genomic_DNA"/>
</dbReference>
<keyword evidence="3" id="KW-1185">Reference proteome</keyword>
<evidence type="ECO:0000313" key="2">
    <source>
        <dbReference type="EMBL" id="NVO29877.1"/>
    </source>
</evidence>
<accession>A0A7Y7U442</accession>
<sequence>MKHLSSLLRKLTAVAAVGIALTSCNRAEYAMLPKTGSAYHGTQRSTIIKPTPAPEVAVAPQVAAEAVAMPEAVVAPVAAPAAVATAAPVAKAAPVTAAAPAKGTKAAKLNFMQKALVNKITKQADKLAAKAGIVKKSSETAATNRLEGKLRQGLILMLVGLLVGLLGVLGGTIGAIFSILGSIIFIIGVVLVILYLLDEI</sequence>
<keyword evidence="1" id="KW-0472">Membrane</keyword>
<dbReference type="AlphaFoldDB" id="A0A7Y7U442"/>
<name>A0A7Y7U442_9BACT</name>
<dbReference type="Proteomes" id="UP000565521">
    <property type="component" value="Unassembled WGS sequence"/>
</dbReference>
<dbReference type="RefSeq" id="WP_176906590.1">
    <property type="nucleotide sequence ID" value="NZ_JABKAU010000002.1"/>
</dbReference>
<dbReference type="PROSITE" id="PS51257">
    <property type="entry name" value="PROKAR_LIPOPROTEIN"/>
    <property type="match status" value="1"/>
</dbReference>
<keyword evidence="1" id="KW-1133">Transmembrane helix</keyword>
<proteinExistence type="predicted"/>
<gene>
    <name evidence="2" type="ORF">HW554_01555</name>
</gene>
<comment type="caution">
    <text evidence="2">The sequence shown here is derived from an EMBL/GenBank/DDBJ whole genome shotgun (WGS) entry which is preliminary data.</text>
</comment>